<keyword evidence="8" id="KW-0521">NADP</keyword>
<dbReference type="GO" id="GO:0050660">
    <property type="term" value="F:flavin adenine dinucleotide binding"/>
    <property type="evidence" value="ECO:0007669"/>
    <property type="project" value="InterPro"/>
</dbReference>
<keyword evidence="9 19" id="KW-1133">Transmembrane helix</keyword>
<evidence type="ECO:0000256" key="1">
    <source>
        <dbReference type="ARBA" id="ARBA00001974"/>
    </source>
</evidence>
<dbReference type="AlphaFoldDB" id="A0AAV4UGS7"/>
<sequence length="619" mass="71308">MQSIVSEDFLLASLRYLPKLEVKKMAPQKRILVIGGGFSGVGSIKSLKEEGYDPICYEKSSQPGGTWNYRETAPIGLPSIMPTTVINHSKEMGSLTNYIPDKKYPNYMRHYELYELFLDIGEKFDCFRHIVYNREVISVKRSSDYEETGKWNVRVKNTITGEITEETFDVVWVGVGHITYPKIPEYPGMDTFKGTIMHTHSLKKVDMFANKKVLVIGLGCSGVDAAVEISNVASQVYLSSRNGGWLFPRVGPYGLPFDYCMIRRYSNIIQSVMGYKFASWFMQKYQINTKFNHNLYNLNPTFPALCRDPVTNDLLPAKIITGAVAMRKDVKYFTEKGVSFVNEDHVTEVDAVIMATGYGWQFPFLEDGTIKIEDGRINLYKCVFPPHLKHPTLAIIGFLLPMGPGFPLGEMQCRWAAQLISGNCKLPSEEVMMEDIQKRHDENAKRYCPSEKMTVRVDFIPYMDELATEIGAKPNLWKLFFTDFKLYYALVFGASLPYQYRLEGPHKWDGARDAIFTAYKRVRYPLSGEVQKKTKPIISTRLYIKYIITFLLMAFWLTQNENSVKCYLIALFIPYFMSWNGFYKKWFFSLLMLPFFMTWEGFVSCYMITIFIPIFLASI</sequence>
<reference evidence="20 21" key="1">
    <citation type="submission" date="2021-06" db="EMBL/GenBank/DDBJ databases">
        <title>Caerostris darwini draft genome.</title>
        <authorList>
            <person name="Kono N."/>
            <person name="Arakawa K."/>
        </authorList>
    </citation>
    <scope>NUCLEOTIDE SEQUENCE [LARGE SCALE GENOMIC DNA]</scope>
</reference>
<dbReference type="PANTHER" id="PTHR23023">
    <property type="entry name" value="DIMETHYLANILINE MONOOXYGENASE"/>
    <property type="match status" value="1"/>
</dbReference>
<dbReference type="GO" id="GO:0005789">
    <property type="term" value="C:endoplasmic reticulum membrane"/>
    <property type="evidence" value="ECO:0007669"/>
    <property type="project" value="UniProtKB-SubCell"/>
</dbReference>
<dbReference type="InterPro" id="IPR036188">
    <property type="entry name" value="FAD/NAD-bd_sf"/>
</dbReference>
<keyword evidence="21" id="KW-1185">Reference proteome</keyword>
<proteinExistence type="inferred from homology"/>
<gene>
    <name evidence="20" type="primary">FMO5</name>
    <name evidence="20" type="ORF">CDAR_267801</name>
</gene>
<accession>A0AAV4UGS7</accession>
<keyword evidence="12 19" id="KW-0472">Membrane</keyword>
<dbReference type="GO" id="GO:0050661">
    <property type="term" value="F:NADP binding"/>
    <property type="evidence" value="ECO:0007669"/>
    <property type="project" value="InterPro"/>
</dbReference>
<dbReference type="EC" id="1.-.-.-" evidence="18"/>
<evidence type="ECO:0000256" key="6">
    <source>
        <dbReference type="ARBA" id="ARBA00022824"/>
    </source>
</evidence>
<keyword evidence="6" id="KW-0256">Endoplasmic reticulum</keyword>
<evidence type="ECO:0000256" key="2">
    <source>
        <dbReference type="ARBA" id="ARBA00004389"/>
    </source>
</evidence>
<comment type="subcellular location">
    <subcellularLocation>
        <location evidence="2">Endoplasmic reticulum membrane</location>
        <topology evidence="2">Single-pass membrane protein</topology>
    </subcellularLocation>
</comment>
<evidence type="ECO:0000256" key="3">
    <source>
        <dbReference type="ARBA" id="ARBA00009183"/>
    </source>
</evidence>
<dbReference type="Pfam" id="PF00743">
    <property type="entry name" value="FMO-like"/>
    <property type="match status" value="1"/>
</dbReference>
<keyword evidence="4 18" id="KW-0285">Flavoprotein</keyword>
<dbReference type="Gene3D" id="3.50.50.60">
    <property type="entry name" value="FAD/NAD(P)-binding domain"/>
    <property type="match status" value="1"/>
</dbReference>
<dbReference type="GO" id="GO:0004499">
    <property type="term" value="F:N,N-dimethylaniline monooxygenase activity"/>
    <property type="evidence" value="ECO:0007669"/>
    <property type="project" value="InterPro"/>
</dbReference>
<evidence type="ECO:0000256" key="14">
    <source>
        <dbReference type="ARBA" id="ARBA00047338"/>
    </source>
</evidence>
<evidence type="ECO:0000256" key="7">
    <source>
        <dbReference type="ARBA" id="ARBA00022827"/>
    </source>
</evidence>
<evidence type="ECO:0000256" key="8">
    <source>
        <dbReference type="ARBA" id="ARBA00022857"/>
    </source>
</evidence>
<keyword evidence="7 18" id="KW-0274">FAD</keyword>
<feature type="transmembrane region" description="Helical" evidence="19">
    <location>
        <begin position="595"/>
        <end position="617"/>
    </location>
</feature>
<evidence type="ECO:0000256" key="12">
    <source>
        <dbReference type="ARBA" id="ARBA00023136"/>
    </source>
</evidence>
<evidence type="ECO:0000256" key="4">
    <source>
        <dbReference type="ARBA" id="ARBA00022630"/>
    </source>
</evidence>
<dbReference type="PRINTS" id="PR01121">
    <property type="entry name" value="FMOXYGENASE1"/>
</dbReference>
<evidence type="ECO:0000256" key="11">
    <source>
        <dbReference type="ARBA" id="ARBA00023033"/>
    </source>
</evidence>
<organism evidence="20 21">
    <name type="scientific">Caerostris darwini</name>
    <dbReference type="NCBI Taxonomy" id="1538125"/>
    <lineage>
        <taxon>Eukaryota</taxon>
        <taxon>Metazoa</taxon>
        <taxon>Ecdysozoa</taxon>
        <taxon>Arthropoda</taxon>
        <taxon>Chelicerata</taxon>
        <taxon>Arachnida</taxon>
        <taxon>Araneae</taxon>
        <taxon>Araneomorphae</taxon>
        <taxon>Entelegynae</taxon>
        <taxon>Araneoidea</taxon>
        <taxon>Araneidae</taxon>
        <taxon>Caerostris</taxon>
    </lineage>
</organism>
<dbReference type="InterPro" id="IPR020946">
    <property type="entry name" value="Flavin_mOase-like"/>
</dbReference>
<comment type="catalytic activity">
    <reaction evidence="17">
        <text>N,N-dimethylaniline + NADPH + O2 + H(+) = N,N-dimethylaniline N-oxide + NADP(+) + H2O</text>
        <dbReference type="Rhea" id="RHEA:24468"/>
        <dbReference type="ChEBI" id="CHEBI:15377"/>
        <dbReference type="ChEBI" id="CHEBI:15378"/>
        <dbReference type="ChEBI" id="CHEBI:15379"/>
        <dbReference type="ChEBI" id="CHEBI:16269"/>
        <dbReference type="ChEBI" id="CHEBI:17735"/>
        <dbReference type="ChEBI" id="CHEBI:57783"/>
        <dbReference type="ChEBI" id="CHEBI:58349"/>
        <dbReference type="EC" id="1.14.13.8"/>
    </reaction>
    <physiologicalReaction direction="left-to-right" evidence="17">
        <dbReference type="Rhea" id="RHEA:24469"/>
    </physiologicalReaction>
</comment>
<keyword evidence="5 19" id="KW-0812">Transmembrane</keyword>
<dbReference type="InterPro" id="IPR050346">
    <property type="entry name" value="FMO-like"/>
</dbReference>
<feature type="transmembrane region" description="Helical" evidence="19">
    <location>
        <begin position="542"/>
        <end position="559"/>
    </location>
</feature>
<evidence type="ECO:0000256" key="5">
    <source>
        <dbReference type="ARBA" id="ARBA00022692"/>
    </source>
</evidence>
<evidence type="ECO:0000256" key="15">
    <source>
        <dbReference type="ARBA" id="ARBA00048041"/>
    </source>
</evidence>
<evidence type="ECO:0000313" key="21">
    <source>
        <dbReference type="Proteomes" id="UP001054837"/>
    </source>
</evidence>
<dbReference type="SUPFAM" id="SSF51905">
    <property type="entry name" value="FAD/NAD(P)-binding domain"/>
    <property type="match status" value="2"/>
</dbReference>
<comment type="function">
    <text evidence="13">Broad spectrum monooxygenase that catalyzes the oxygenation of a wide variety of nitrogen- and sulfur-containing compounds including xenobiotics. Catalyzes the S-oxygenation of hypotaurine to produce taurine, an organic osmolyte involved in cell volume regulation as well as a variety of cytoprotective and developmental processes. In vitro, catalyzes the N-oxygenation of trimethylamine (TMA) to produce trimethylamine N-oxide (TMAO) and could therefore participate to the detoxification of this compound that is generated by the action of gut microbiota from dietary precursors such as choline, choline containing compounds, betaine or L-carnitine.</text>
</comment>
<keyword evidence="10 18" id="KW-0560">Oxidoreductase</keyword>
<comment type="cofactor">
    <cofactor evidence="1 18">
        <name>FAD</name>
        <dbReference type="ChEBI" id="CHEBI:57692"/>
    </cofactor>
</comment>
<evidence type="ECO:0000256" key="10">
    <source>
        <dbReference type="ARBA" id="ARBA00023002"/>
    </source>
</evidence>
<feature type="transmembrane region" description="Helical" evidence="19">
    <location>
        <begin position="566"/>
        <end position="583"/>
    </location>
</feature>
<evidence type="ECO:0000256" key="17">
    <source>
        <dbReference type="ARBA" id="ARBA00049443"/>
    </source>
</evidence>
<dbReference type="EMBL" id="BPLQ01011251">
    <property type="protein sequence ID" value="GIY56964.1"/>
    <property type="molecule type" value="Genomic_DNA"/>
</dbReference>
<evidence type="ECO:0000256" key="18">
    <source>
        <dbReference type="RuleBase" id="RU361177"/>
    </source>
</evidence>
<dbReference type="InterPro" id="IPR002253">
    <property type="entry name" value="Flavin_mOase_1"/>
</dbReference>
<dbReference type="FunFam" id="3.50.50.60:FF:000159">
    <property type="entry name" value="Dimethylaniline monooxygenase [N-oxide-forming]"/>
    <property type="match status" value="1"/>
</dbReference>
<dbReference type="PRINTS" id="PR00370">
    <property type="entry name" value="FMOXYGENASE"/>
</dbReference>
<comment type="catalytic activity">
    <reaction evidence="15">
        <text>hypotaurine + NADPH + O2 + H(+) = taurine + NADP(+) + H2O</text>
        <dbReference type="Rhea" id="RHEA:69819"/>
        <dbReference type="ChEBI" id="CHEBI:15377"/>
        <dbReference type="ChEBI" id="CHEBI:15378"/>
        <dbReference type="ChEBI" id="CHEBI:15379"/>
        <dbReference type="ChEBI" id="CHEBI:57783"/>
        <dbReference type="ChEBI" id="CHEBI:57853"/>
        <dbReference type="ChEBI" id="CHEBI:58349"/>
        <dbReference type="ChEBI" id="CHEBI:507393"/>
        <dbReference type="EC" id="1.14.13.8"/>
    </reaction>
    <physiologicalReaction direction="left-to-right" evidence="15">
        <dbReference type="Rhea" id="RHEA:69820"/>
    </physiologicalReaction>
</comment>
<dbReference type="PIRSF" id="PIRSF000332">
    <property type="entry name" value="FMO"/>
    <property type="match status" value="1"/>
</dbReference>
<comment type="caution">
    <text evidence="20">The sequence shown here is derived from an EMBL/GenBank/DDBJ whole genome shotgun (WGS) entry which is preliminary data.</text>
</comment>
<dbReference type="InterPro" id="IPR000960">
    <property type="entry name" value="Flavin_mOase"/>
</dbReference>
<protein>
    <recommendedName>
        <fullName evidence="18">Flavin-containing monooxygenase</fullName>
        <ecNumber evidence="18">1.-.-.-</ecNumber>
    </recommendedName>
</protein>
<comment type="catalytic activity">
    <reaction evidence="14">
        <text>hypotaurine + NADH + O2 + H(+) = taurine + NAD(+) + H2O</text>
        <dbReference type="Rhea" id="RHEA:74111"/>
        <dbReference type="ChEBI" id="CHEBI:15377"/>
        <dbReference type="ChEBI" id="CHEBI:15378"/>
        <dbReference type="ChEBI" id="CHEBI:15379"/>
        <dbReference type="ChEBI" id="CHEBI:57540"/>
        <dbReference type="ChEBI" id="CHEBI:57853"/>
        <dbReference type="ChEBI" id="CHEBI:57945"/>
        <dbReference type="ChEBI" id="CHEBI:507393"/>
        <dbReference type="EC" id="1.14.13.8"/>
    </reaction>
    <physiologicalReaction direction="left-to-right" evidence="14">
        <dbReference type="Rhea" id="RHEA:74112"/>
    </physiologicalReaction>
</comment>
<evidence type="ECO:0000256" key="13">
    <source>
        <dbReference type="ARBA" id="ARBA00045957"/>
    </source>
</evidence>
<evidence type="ECO:0000256" key="9">
    <source>
        <dbReference type="ARBA" id="ARBA00022989"/>
    </source>
</evidence>
<keyword evidence="11 18" id="KW-0503">Monooxygenase</keyword>
<name>A0AAV4UGS7_9ARAC</name>
<evidence type="ECO:0000256" key="19">
    <source>
        <dbReference type="SAM" id="Phobius"/>
    </source>
</evidence>
<comment type="catalytic activity">
    <reaction evidence="16">
        <text>trimethylamine + NADPH + O2 = trimethylamine N-oxide + NADP(+) + H2O</text>
        <dbReference type="Rhea" id="RHEA:31979"/>
        <dbReference type="ChEBI" id="CHEBI:15377"/>
        <dbReference type="ChEBI" id="CHEBI:15379"/>
        <dbReference type="ChEBI" id="CHEBI:15724"/>
        <dbReference type="ChEBI" id="CHEBI:57783"/>
        <dbReference type="ChEBI" id="CHEBI:58349"/>
        <dbReference type="ChEBI" id="CHEBI:58389"/>
        <dbReference type="EC" id="1.14.13.148"/>
    </reaction>
    <physiologicalReaction direction="left-to-right" evidence="16">
        <dbReference type="Rhea" id="RHEA:31980"/>
    </physiologicalReaction>
</comment>
<evidence type="ECO:0000256" key="16">
    <source>
        <dbReference type="ARBA" id="ARBA00048088"/>
    </source>
</evidence>
<dbReference type="Proteomes" id="UP001054837">
    <property type="component" value="Unassembled WGS sequence"/>
</dbReference>
<dbReference type="GO" id="GO:0034899">
    <property type="term" value="F:trimethylamine monooxygenase activity"/>
    <property type="evidence" value="ECO:0007669"/>
    <property type="project" value="UniProtKB-EC"/>
</dbReference>
<comment type="similarity">
    <text evidence="3 18">Belongs to the FMO family.</text>
</comment>
<evidence type="ECO:0000313" key="20">
    <source>
        <dbReference type="EMBL" id="GIY56964.1"/>
    </source>
</evidence>